<evidence type="ECO:0000313" key="2">
    <source>
        <dbReference type="EMBL" id="CCP23927.1"/>
    </source>
</evidence>
<evidence type="ECO:0000256" key="1">
    <source>
        <dbReference type="SAM" id="Phobius"/>
    </source>
</evidence>
<dbReference type="Proteomes" id="UP000010466">
    <property type="component" value="Chromosome"/>
</dbReference>
<accession>L0RV61</accession>
<keyword evidence="3" id="KW-1185">Reference proteome</keyword>
<dbReference type="AlphaFoldDB" id="L0RV61"/>
<feature type="transmembrane region" description="Helical" evidence="1">
    <location>
        <begin position="13"/>
        <end position="37"/>
    </location>
</feature>
<gene>
    <name evidence="2" type="primary">MCYN0195</name>
    <name evidence="2" type="ordered locus">MCYN_0195</name>
</gene>
<dbReference type="HOGENOM" id="CLU_2700757_0_0_14"/>
<organism evidence="2 3">
    <name type="scientific">Mycoplasmopsis cynos (strain C142)</name>
    <name type="common">Mycoplasma cynos</name>
    <dbReference type="NCBI Taxonomy" id="1246955"/>
    <lineage>
        <taxon>Bacteria</taxon>
        <taxon>Bacillati</taxon>
        <taxon>Mycoplasmatota</taxon>
        <taxon>Mycoplasmoidales</taxon>
        <taxon>Metamycoplasmataceae</taxon>
        <taxon>Mycoplasmopsis</taxon>
    </lineage>
</organism>
<evidence type="ECO:0000313" key="3">
    <source>
        <dbReference type="Proteomes" id="UP000010466"/>
    </source>
</evidence>
<name>L0RV61_MYCC1</name>
<proteinExistence type="predicted"/>
<dbReference type="STRING" id="1246955.MCYN_0195"/>
<feature type="transmembrane region" description="Helical" evidence="1">
    <location>
        <begin position="49"/>
        <end position="69"/>
    </location>
</feature>
<keyword evidence="1" id="KW-0812">Transmembrane</keyword>
<keyword evidence="1" id="KW-1133">Transmembrane helix</keyword>
<dbReference type="PATRIC" id="fig|1246955.3.peg.177"/>
<reference evidence="3" key="1">
    <citation type="journal article" date="2013" name="Genome Announc.">
        <title>Complete genome sequence of Mycoplasma cynos strain C142.</title>
        <authorList>
            <person name="Walker C.A."/>
            <person name="Mannering S.A."/>
            <person name="Shields S."/>
            <person name="Blake D.P."/>
            <person name="Brownlie J."/>
        </authorList>
    </citation>
    <scope>NUCLEOTIDE SEQUENCE [LARGE SCALE GENOMIC DNA]</scope>
    <source>
        <strain evidence="3">C142</strain>
    </source>
</reference>
<protein>
    <submittedName>
        <fullName evidence="2">Permease</fullName>
    </submittedName>
</protein>
<sequence>MELPIINSVYPRAILWASIWTISYRIFLYSFCFMIMAGLKLNKENLKKLIKTALLNPIIIVTLLGLVFFDYHN</sequence>
<keyword evidence="1" id="KW-0472">Membrane</keyword>
<dbReference type="KEGG" id="mcy:MCYN_0195"/>
<dbReference type="eggNOG" id="COG0679">
    <property type="taxonomic scope" value="Bacteria"/>
</dbReference>
<dbReference type="EMBL" id="HF559394">
    <property type="protein sequence ID" value="CCP23927.1"/>
    <property type="molecule type" value="Genomic_DNA"/>
</dbReference>